<name>A0A7J3Z7I4_9CREN</name>
<comment type="caution">
    <text evidence="1">The sequence shown here is derived from an EMBL/GenBank/DDBJ whole genome shotgun (WGS) entry which is preliminary data.</text>
</comment>
<gene>
    <name evidence="1" type="ORF">ENM66_05210</name>
</gene>
<accession>A0A7J3Z7I4</accession>
<organism evidence="1">
    <name type="scientific">Ignisphaera aggregans</name>
    <dbReference type="NCBI Taxonomy" id="334771"/>
    <lineage>
        <taxon>Archaea</taxon>
        <taxon>Thermoproteota</taxon>
        <taxon>Thermoprotei</taxon>
        <taxon>Desulfurococcales</taxon>
        <taxon>Desulfurococcaceae</taxon>
        <taxon>Ignisphaera</taxon>
    </lineage>
</organism>
<dbReference type="EMBL" id="DRYQ01000078">
    <property type="protein sequence ID" value="HHQ50730.1"/>
    <property type="molecule type" value="Genomic_DNA"/>
</dbReference>
<dbReference type="Pfam" id="PF09910">
    <property type="entry name" value="DUF2139"/>
    <property type="match status" value="1"/>
</dbReference>
<reference evidence="1" key="1">
    <citation type="journal article" date="2020" name="mSystems">
        <title>Genome- and Community-Level Interaction Insights into Carbon Utilization and Element Cycling Functions of Hydrothermarchaeota in Hydrothermal Sediment.</title>
        <authorList>
            <person name="Zhou Z."/>
            <person name="Liu Y."/>
            <person name="Xu W."/>
            <person name="Pan J."/>
            <person name="Luo Z.H."/>
            <person name="Li M."/>
        </authorList>
    </citation>
    <scope>NUCLEOTIDE SEQUENCE [LARGE SCALE GENOMIC DNA]</scope>
    <source>
        <strain evidence="1">SpSt-1105</strain>
    </source>
</reference>
<evidence type="ECO:0000313" key="1">
    <source>
        <dbReference type="EMBL" id="HHQ50730.1"/>
    </source>
</evidence>
<proteinExistence type="predicted"/>
<dbReference type="AlphaFoldDB" id="A0A7J3Z7I4"/>
<sequence>MGYPLNLKRFIIHEEVGMGQNQFRCFYIGFHPVSSSMIIHEGHSGRVYMDGRLIYGYELIGRPPRAGGDTHAAMAWSKDLLFFGGWIKAPPGLLISTDRTLAKQDMREKYSHIHMVEDGGRVSLLWSRKWDEKIAPNHWYGEVTDLLYDGHEDVLYFSRGDGYAELGLWRIQLSSGKVEWIIRDRTVYKMEMKDDKVFATIFNPAHMEKSAIVIYDTLSGESRIVEEFEFVLDKEKKVSIARDGGQIVQLQNRLVAFYGGFFIVVDPYRDRYTMYPFLEVAGSRENAVIPMAERPLYIPGLRTQKVYPLGVPIVAANPCEASTEPLHKTTFGLLFRFDPVAPQILTSTGFVSGMATDGYNLYMGVSYANHCPAYTYRSGDGGVHAVPLRDVFSKPWVPIRMWVYDGSYRSGESGLFGWFGGIPLKGFSVKKLRIYSSEEAKLSIAEYSLLGNVVEEEVALRSGWNTVDMGALYDIAAFKLKNDVQRVLAEVVLEP</sequence>
<dbReference type="InterPro" id="IPR016675">
    <property type="entry name" value="UCP016666"/>
</dbReference>
<protein>
    <submittedName>
        <fullName evidence="1">DUF2139 domain-containing protein</fullName>
    </submittedName>
</protein>